<accession>A0ABN7VAJ6</accession>
<feature type="compositionally biased region" description="Basic and acidic residues" evidence="1">
    <location>
        <begin position="90"/>
        <end position="99"/>
    </location>
</feature>
<evidence type="ECO:0000313" key="2">
    <source>
        <dbReference type="EMBL" id="CAG8744651.1"/>
    </source>
</evidence>
<keyword evidence="3" id="KW-1185">Reference proteome</keyword>
<protein>
    <submittedName>
        <fullName evidence="2">2434_t:CDS:1</fullName>
    </submittedName>
</protein>
<proteinExistence type="predicted"/>
<comment type="caution">
    <text evidence="2">The sequence shown here is derived from an EMBL/GenBank/DDBJ whole genome shotgun (WGS) entry which is preliminary data.</text>
</comment>
<dbReference type="Proteomes" id="UP000789901">
    <property type="component" value="Unassembled WGS sequence"/>
</dbReference>
<evidence type="ECO:0000256" key="1">
    <source>
        <dbReference type="SAM" id="MobiDB-lite"/>
    </source>
</evidence>
<feature type="region of interest" description="Disordered" evidence="1">
    <location>
        <begin position="56"/>
        <end position="99"/>
    </location>
</feature>
<evidence type="ECO:0000313" key="3">
    <source>
        <dbReference type="Proteomes" id="UP000789901"/>
    </source>
</evidence>
<name>A0ABN7VAJ6_GIGMA</name>
<sequence length="132" mass="15899">MKKERVDLMVAKAVEKILEKEILEERQLKNQTFEALNKGFQKVIWRLRCEAIAEFEDSSSTKERKRKKIPETSNENEEEEIERSKKRQKTKESNKKNDVALETKQRKFSKIYCEVKEIMHKRIASFIRPIWL</sequence>
<reference evidence="2 3" key="1">
    <citation type="submission" date="2021-06" db="EMBL/GenBank/DDBJ databases">
        <authorList>
            <person name="Kallberg Y."/>
            <person name="Tangrot J."/>
            <person name="Rosling A."/>
        </authorList>
    </citation>
    <scope>NUCLEOTIDE SEQUENCE [LARGE SCALE GENOMIC DNA]</scope>
    <source>
        <strain evidence="2 3">120-4 pot B 10/14</strain>
    </source>
</reference>
<dbReference type="EMBL" id="CAJVQB010011024">
    <property type="protein sequence ID" value="CAG8744651.1"/>
    <property type="molecule type" value="Genomic_DNA"/>
</dbReference>
<organism evidence="2 3">
    <name type="scientific">Gigaspora margarita</name>
    <dbReference type="NCBI Taxonomy" id="4874"/>
    <lineage>
        <taxon>Eukaryota</taxon>
        <taxon>Fungi</taxon>
        <taxon>Fungi incertae sedis</taxon>
        <taxon>Mucoromycota</taxon>
        <taxon>Glomeromycotina</taxon>
        <taxon>Glomeromycetes</taxon>
        <taxon>Diversisporales</taxon>
        <taxon>Gigasporaceae</taxon>
        <taxon>Gigaspora</taxon>
    </lineage>
</organism>
<gene>
    <name evidence="2" type="ORF">GMARGA_LOCUS15737</name>
</gene>